<evidence type="ECO:0000313" key="2">
    <source>
        <dbReference type="Proteomes" id="UP000182259"/>
    </source>
</evidence>
<accession>A0A1L0BBU1</accession>
<name>A0A1L0BBU1_9ASCO</name>
<gene>
    <name evidence="1" type="ORF">SAMEA4029009_CIC11G00000003527</name>
</gene>
<dbReference type="EMBL" id="LT635764">
    <property type="protein sequence ID" value="SGZ48910.1"/>
    <property type="molecule type" value="Genomic_DNA"/>
</dbReference>
<dbReference type="Proteomes" id="UP000182259">
    <property type="component" value="Chromosome I"/>
</dbReference>
<reference evidence="1 2" key="1">
    <citation type="submission" date="2016-10" db="EMBL/GenBank/DDBJ databases">
        <authorList>
            <person name="de Groot N.N."/>
        </authorList>
    </citation>
    <scope>NUCLEOTIDE SEQUENCE [LARGE SCALE GENOMIC DNA]</scope>
    <source>
        <strain evidence="1 2">PYCC 4715</strain>
    </source>
</reference>
<dbReference type="Gene3D" id="3.40.30.10">
    <property type="entry name" value="Glutaredoxin"/>
    <property type="match status" value="1"/>
</dbReference>
<sequence length="168" mass="18965">MFSLIHTPASRLLIKPSAVLFSRTFFGWFAKYNKKLIYPPPPSQISTRNRLFPTYIESPTELGTLVLTKDPLLLNFTFPGDPECNKVTQSLFDILSNSKQYPLDSSKPVELANIACDSVGGRELQHTYAVGKIPSIVLLKKQMVADRFIPTSTDRVGDELKLWIKTIY</sequence>
<dbReference type="AlphaFoldDB" id="A0A1L0BBU1"/>
<evidence type="ECO:0000313" key="1">
    <source>
        <dbReference type="EMBL" id="SGZ48910.1"/>
    </source>
</evidence>
<protein>
    <submittedName>
        <fullName evidence="1">CIC11C00000003527</fullName>
    </submittedName>
</protein>
<dbReference type="SUPFAM" id="SSF52833">
    <property type="entry name" value="Thioredoxin-like"/>
    <property type="match status" value="1"/>
</dbReference>
<dbReference type="InterPro" id="IPR036249">
    <property type="entry name" value="Thioredoxin-like_sf"/>
</dbReference>
<proteinExistence type="predicted"/>
<organism evidence="1 2">
    <name type="scientific">Sungouiella intermedia</name>
    <dbReference type="NCBI Taxonomy" id="45354"/>
    <lineage>
        <taxon>Eukaryota</taxon>
        <taxon>Fungi</taxon>
        <taxon>Dikarya</taxon>
        <taxon>Ascomycota</taxon>
        <taxon>Saccharomycotina</taxon>
        <taxon>Pichiomycetes</taxon>
        <taxon>Metschnikowiaceae</taxon>
        <taxon>Sungouiella</taxon>
    </lineage>
</organism>